<dbReference type="InterPro" id="IPR050736">
    <property type="entry name" value="Sensor_HK_Regulatory"/>
</dbReference>
<evidence type="ECO:0000256" key="2">
    <source>
        <dbReference type="ARBA" id="ARBA00004651"/>
    </source>
</evidence>
<evidence type="ECO:0000256" key="3">
    <source>
        <dbReference type="ARBA" id="ARBA00012438"/>
    </source>
</evidence>
<dbReference type="Gene3D" id="6.10.340.10">
    <property type="match status" value="1"/>
</dbReference>
<evidence type="ECO:0000256" key="4">
    <source>
        <dbReference type="ARBA" id="ARBA00022475"/>
    </source>
</evidence>
<dbReference type="SUPFAM" id="SSF47384">
    <property type="entry name" value="Homodimeric domain of signal transducing histidine kinase"/>
    <property type="match status" value="1"/>
</dbReference>
<feature type="region of interest" description="Disordered" evidence="15">
    <location>
        <begin position="139"/>
        <end position="170"/>
    </location>
</feature>
<feature type="domain" description="Histidine kinase" evidence="17">
    <location>
        <begin position="627"/>
        <end position="843"/>
    </location>
</feature>
<dbReference type="SUPFAM" id="SSF158472">
    <property type="entry name" value="HAMP domain-like"/>
    <property type="match status" value="1"/>
</dbReference>
<feature type="compositionally biased region" description="Polar residues" evidence="15">
    <location>
        <begin position="139"/>
        <end position="165"/>
    </location>
</feature>
<dbReference type="GO" id="GO:0000155">
    <property type="term" value="F:phosphorelay sensor kinase activity"/>
    <property type="evidence" value="ECO:0007669"/>
    <property type="project" value="InterPro"/>
</dbReference>
<dbReference type="InterPro" id="IPR003661">
    <property type="entry name" value="HisK_dim/P_dom"/>
</dbReference>
<keyword evidence="9 19" id="KW-0418">Kinase</keyword>
<dbReference type="InterPro" id="IPR036890">
    <property type="entry name" value="HATPase_C_sf"/>
</dbReference>
<dbReference type="PANTHER" id="PTHR43711:SF26">
    <property type="entry name" value="SENSOR HISTIDINE KINASE RCSC"/>
    <property type="match status" value="1"/>
</dbReference>
<organism evidence="19 20">
    <name type="scientific">Oceanospirillum sediminis</name>
    <dbReference type="NCBI Taxonomy" id="2760088"/>
    <lineage>
        <taxon>Bacteria</taxon>
        <taxon>Pseudomonadati</taxon>
        <taxon>Pseudomonadota</taxon>
        <taxon>Gammaproteobacteria</taxon>
        <taxon>Oceanospirillales</taxon>
        <taxon>Oceanospirillaceae</taxon>
        <taxon>Oceanospirillum</taxon>
    </lineage>
</organism>
<keyword evidence="5" id="KW-0597">Phosphoprotein</keyword>
<dbReference type="CDD" id="cd16922">
    <property type="entry name" value="HATPase_EvgS-ArcB-TorS-like"/>
    <property type="match status" value="1"/>
</dbReference>
<dbReference type="InterPro" id="IPR003594">
    <property type="entry name" value="HATPase_dom"/>
</dbReference>
<dbReference type="PROSITE" id="PS50885">
    <property type="entry name" value="HAMP"/>
    <property type="match status" value="1"/>
</dbReference>
<evidence type="ECO:0000256" key="15">
    <source>
        <dbReference type="SAM" id="MobiDB-lite"/>
    </source>
</evidence>
<dbReference type="Pfam" id="PF00512">
    <property type="entry name" value="HisKA"/>
    <property type="match status" value="1"/>
</dbReference>
<dbReference type="InterPro" id="IPR029151">
    <property type="entry name" value="Sensor-like_sf"/>
</dbReference>
<gene>
    <name evidence="19" type="ORF">H4O21_16130</name>
</gene>
<accession>A0A839IT56</accession>
<keyword evidence="20" id="KW-1185">Reference proteome</keyword>
<evidence type="ECO:0000256" key="14">
    <source>
        <dbReference type="SAM" id="Coils"/>
    </source>
</evidence>
<feature type="coiled-coil region" evidence="14">
    <location>
        <begin position="68"/>
        <end position="95"/>
    </location>
</feature>
<dbReference type="Proteomes" id="UP000565262">
    <property type="component" value="Unassembled WGS sequence"/>
</dbReference>
<dbReference type="InterPro" id="IPR036097">
    <property type="entry name" value="HisK_dim/P_sf"/>
</dbReference>
<dbReference type="InterPro" id="IPR003660">
    <property type="entry name" value="HAMP_dom"/>
</dbReference>
<keyword evidence="6" id="KW-0808">Transferase</keyword>
<dbReference type="SMART" id="SM00304">
    <property type="entry name" value="HAMP"/>
    <property type="match status" value="1"/>
</dbReference>
<dbReference type="Pfam" id="PF00672">
    <property type="entry name" value="HAMP"/>
    <property type="match status" value="1"/>
</dbReference>
<evidence type="ECO:0000256" key="7">
    <source>
        <dbReference type="ARBA" id="ARBA00022692"/>
    </source>
</evidence>
<evidence type="ECO:0000256" key="1">
    <source>
        <dbReference type="ARBA" id="ARBA00000085"/>
    </source>
</evidence>
<evidence type="ECO:0000313" key="19">
    <source>
        <dbReference type="EMBL" id="MBB1488131.1"/>
    </source>
</evidence>
<dbReference type="AlphaFoldDB" id="A0A839IT56"/>
<dbReference type="GO" id="GO:0005524">
    <property type="term" value="F:ATP binding"/>
    <property type="evidence" value="ECO:0007669"/>
    <property type="project" value="UniProtKB-KW"/>
</dbReference>
<feature type="transmembrane region" description="Helical" evidence="16">
    <location>
        <begin position="12"/>
        <end position="34"/>
    </location>
</feature>
<dbReference type="SUPFAM" id="SSF55874">
    <property type="entry name" value="ATPase domain of HSP90 chaperone/DNA topoisomerase II/histidine kinase"/>
    <property type="match status" value="1"/>
</dbReference>
<evidence type="ECO:0000313" key="20">
    <source>
        <dbReference type="Proteomes" id="UP000565262"/>
    </source>
</evidence>
<dbReference type="CDD" id="cd00082">
    <property type="entry name" value="HisKA"/>
    <property type="match status" value="1"/>
</dbReference>
<dbReference type="CDD" id="cd06225">
    <property type="entry name" value="HAMP"/>
    <property type="match status" value="1"/>
</dbReference>
<keyword evidence="4" id="KW-1003">Cell membrane</keyword>
<dbReference type="InterPro" id="IPR005467">
    <property type="entry name" value="His_kinase_dom"/>
</dbReference>
<dbReference type="RefSeq" id="WP_182809905.1">
    <property type="nucleotide sequence ID" value="NZ_JACJFM010000023.1"/>
</dbReference>
<keyword evidence="11 16" id="KW-1133">Transmembrane helix</keyword>
<evidence type="ECO:0000256" key="6">
    <source>
        <dbReference type="ARBA" id="ARBA00022679"/>
    </source>
</evidence>
<keyword evidence="10" id="KW-0067">ATP-binding</keyword>
<dbReference type="PROSITE" id="PS50109">
    <property type="entry name" value="HIS_KIN"/>
    <property type="match status" value="1"/>
</dbReference>
<dbReference type="EC" id="2.7.13.3" evidence="3"/>
<dbReference type="FunFam" id="1.10.287.130:FF:000004">
    <property type="entry name" value="Ethylene receptor 1"/>
    <property type="match status" value="1"/>
</dbReference>
<dbReference type="SMART" id="SM00387">
    <property type="entry name" value="HATPase_c"/>
    <property type="match status" value="1"/>
</dbReference>
<dbReference type="Pfam" id="PF02518">
    <property type="entry name" value="HATPase_c"/>
    <property type="match status" value="1"/>
</dbReference>
<comment type="subcellular location">
    <subcellularLocation>
        <location evidence="2">Cell membrane</location>
        <topology evidence="2">Multi-pass membrane protein</topology>
    </subcellularLocation>
</comment>
<sequence length="855" mass="95714">MSSDTVGIGIRAKLVALFLLIKVVPLILLALLAWQGVLYLGKQLAAETDTLNKEVRATVADMGETFSREAEKALNDRAREELERLTTDTARAVANFLYARDQDLLLAASLPVDPSVYKKFIHQRQRALVDEGQWQLSEDGSGWQQMTDSTSVKSRAVTSSNPENSQDFHYRPPEQVIPDHYVPLFHEITFIGLDGKEQIKVQTSDVLPSDLRDVSVQANTWSKAEHYFSEVKKLKPGEIYVSDVIGPYVPSRAIGPLTPSTAEKRNIPFEPEQEAYAGKENPLGKRFQGIVRWATPVARQGKVIGYVTLALNHDHIMSFTNHLLPNSMRYASIADASQGNYAFMWDYMDRNIVHPRHHSIAGFNPETGERAIPWLEAGLYNRWQESGQPLRMFLSDVRDFENQTRSKRPAKELIAQGQLGLECRYLNFAPQCKGWYDLTQYGGSGSFLILWSGVWKLTTAATIPYYTGPYGTSPRGFGFITIGANIDDFQQPAKQTAEEMETRVGELSNNLKQRQSDLLDIIDGIMQDIAIKLTSSTLVMVAIVVVIAIWMASLITGMVKYFSSGLRNIEQGNYSFRFEQQRKDELGQLSKALNHMADSVEASFELSDQARQEAEKASQMKSDFLARMSHELRTPLNGILGFSEILQMEQKDDETAEYAGIIYSSGRHLLHLVDDILDLAKMDAGQLVLNYRPIELASWLHDLASSHTHATAKKSLALETCFDLPESCIMYIDDTRLRQILTNLLDNAIKFTIKGKVDFKASLKGNLVIFDIRDTGEGIPESAQPYIFEAFRQGSEFVSRCHGGTGLGLAIVKELSELMQGDISLVHSDTKGSHFRLQIPLGAEQDVIKDMVPQA</sequence>
<evidence type="ECO:0000259" key="18">
    <source>
        <dbReference type="PROSITE" id="PS50885"/>
    </source>
</evidence>
<dbReference type="EMBL" id="JACJFM010000023">
    <property type="protein sequence ID" value="MBB1488131.1"/>
    <property type="molecule type" value="Genomic_DNA"/>
</dbReference>
<evidence type="ECO:0000256" key="13">
    <source>
        <dbReference type="ARBA" id="ARBA00023136"/>
    </source>
</evidence>
<dbReference type="Gene3D" id="3.30.565.10">
    <property type="entry name" value="Histidine kinase-like ATPase, C-terminal domain"/>
    <property type="match status" value="1"/>
</dbReference>
<feature type="domain" description="HAMP" evidence="18">
    <location>
        <begin position="563"/>
        <end position="605"/>
    </location>
</feature>
<evidence type="ECO:0000256" key="12">
    <source>
        <dbReference type="ARBA" id="ARBA00023012"/>
    </source>
</evidence>
<dbReference type="Gene3D" id="3.30.450.20">
    <property type="entry name" value="PAS domain"/>
    <property type="match status" value="1"/>
</dbReference>
<keyword evidence="12" id="KW-0902">Two-component regulatory system</keyword>
<dbReference type="PANTHER" id="PTHR43711">
    <property type="entry name" value="TWO-COMPONENT HISTIDINE KINASE"/>
    <property type="match status" value="1"/>
</dbReference>
<keyword evidence="7 16" id="KW-0812">Transmembrane</keyword>
<evidence type="ECO:0000256" key="11">
    <source>
        <dbReference type="ARBA" id="ARBA00022989"/>
    </source>
</evidence>
<evidence type="ECO:0000259" key="17">
    <source>
        <dbReference type="PROSITE" id="PS50109"/>
    </source>
</evidence>
<comment type="caution">
    <text evidence="19">The sequence shown here is derived from an EMBL/GenBank/DDBJ whole genome shotgun (WGS) entry which is preliminary data.</text>
</comment>
<evidence type="ECO:0000256" key="5">
    <source>
        <dbReference type="ARBA" id="ARBA00022553"/>
    </source>
</evidence>
<evidence type="ECO:0000256" key="8">
    <source>
        <dbReference type="ARBA" id="ARBA00022741"/>
    </source>
</evidence>
<name>A0A839IT56_9GAMM</name>
<keyword evidence="14" id="KW-0175">Coiled coil</keyword>
<dbReference type="SUPFAM" id="SSF103190">
    <property type="entry name" value="Sensory domain-like"/>
    <property type="match status" value="1"/>
</dbReference>
<dbReference type="PRINTS" id="PR00344">
    <property type="entry name" value="BCTRLSENSOR"/>
</dbReference>
<proteinExistence type="predicted"/>
<evidence type="ECO:0000256" key="9">
    <source>
        <dbReference type="ARBA" id="ARBA00022777"/>
    </source>
</evidence>
<keyword evidence="13 16" id="KW-0472">Membrane</keyword>
<dbReference type="Gene3D" id="1.10.287.130">
    <property type="match status" value="1"/>
</dbReference>
<reference evidence="19 20" key="1">
    <citation type="submission" date="2020-08" db="EMBL/GenBank/DDBJ databases">
        <title>Oceanospirillum sp. nov. isolated from marine sediment.</title>
        <authorList>
            <person name="Ji X."/>
        </authorList>
    </citation>
    <scope>NUCLEOTIDE SEQUENCE [LARGE SCALE GENOMIC DNA]</scope>
    <source>
        <strain evidence="19 20">D5</strain>
    </source>
</reference>
<feature type="transmembrane region" description="Helical" evidence="16">
    <location>
        <begin position="538"/>
        <end position="559"/>
    </location>
</feature>
<evidence type="ECO:0000256" key="16">
    <source>
        <dbReference type="SAM" id="Phobius"/>
    </source>
</evidence>
<evidence type="ECO:0000256" key="10">
    <source>
        <dbReference type="ARBA" id="ARBA00022840"/>
    </source>
</evidence>
<keyword evidence="8" id="KW-0547">Nucleotide-binding</keyword>
<comment type="catalytic activity">
    <reaction evidence="1">
        <text>ATP + protein L-histidine = ADP + protein N-phospho-L-histidine.</text>
        <dbReference type="EC" id="2.7.13.3"/>
    </reaction>
</comment>
<protein>
    <recommendedName>
        <fullName evidence="3">histidine kinase</fullName>
        <ecNumber evidence="3">2.7.13.3</ecNumber>
    </recommendedName>
</protein>
<dbReference type="SMART" id="SM00388">
    <property type="entry name" value="HisKA"/>
    <property type="match status" value="1"/>
</dbReference>
<dbReference type="GO" id="GO:0005886">
    <property type="term" value="C:plasma membrane"/>
    <property type="evidence" value="ECO:0007669"/>
    <property type="project" value="UniProtKB-SubCell"/>
</dbReference>
<dbReference type="InterPro" id="IPR004358">
    <property type="entry name" value="Sig_transdc_His_kin-like_C"/>
</dbReference>